<evidence type="ECO:0008006" key="3">
    <source>
        <dbReference type="Google" id="ProtNLM"/>
    </source>
</evidence>
<keyword evidence="2" id="KW-1185">Reference proteome</keyword>
<dbReference type="OMA" id="CFCANET"/>
<reference evidence="1 2" key="1">
    <citation type="journal article" date="2018" name="Nat. Ecol. Evol.">
        <title>Shark genomes provide insights into elasmobranch evolution and the origin of vertebrates.</title>
        <authorList>
            <person name="Hara Y"/>
            <person name="Yamaguchi K"/>
            <person name="Onimaru K"/>
            <person name="Kadota M"/>
            <person name="Koyanagi M"/>
            <person name="Keeley SD"/>
            <person name="Tatsumi K"/>
            <person name="Tanaka K"/>
            <person name="Motone F"/>
            <person name="Kageyama Y"/>
            <person name="Nozu R"/>
            <person name="Adachi N"/>
            <person name="Nishimura O"/>
            <person name="Nakagawa R"/>
            <person name="Tanegashima C"/>
            <person name="Kiyatake I"/>
            <person name="Matsumoto R"/>
            <person name="Murakumo K"/>
            <person name="Nishida K"/>
            <person name="Terakita A"/>
            <person name="Kuratani S"/>
            <person name="Sato K"/>
            <person name="Hyodo S Kuraku.S."/>
        </authorList>
    </citation>
    <scope>NUCLEOTIDE SEQUENCE [LARGE SCALE GENOMIC DNA]</scope>
</reference>
<dbReference type="EMBL" id="BEZZ01000013">
    <property type="protein sequence ID" value="GCC22572.1"/>
    <property type="molecule type" value="Genomic_DNA"/>
</dbReference>
<dbReference type="SUPFAM" id="SSF49299">
    <property type="entry name" value="PKD domain"/>
    <property type="match status" value="1"/>
</dbReference>
<dbReference type="InterPro" id="IPR035986">
    <property type="entry name" value="PKD_dom_sf"/>
</dbReference>
<proteinExistence type="predicted"/>
<dbReference type="AlphaFoldDB" id="A0A401RWR5"/>
<evidence type="ECO:0000313" key="2">
    <source>
        <dbReference type="Proteomes" id="UP000287033"/>
    </source>
</evidence>
<dbReference type="OrthoDB" id="8903018at2759"/>
<name>A0A401RWR5_CHIPU</name>
<dbReference type="STRING" id="137246.A0A401RWR5"/>
<gene>
    <name evidence="1" type="ORF">chiPu_0000960</name>
</gene>
<evidence type="ECO:0000313" key="1">
    <source>
        <dbReference type="EMBL" id="GCC22572.1"/>
    </source>
</evidence>
<organism evidence="1 2">
    <name type="scientific">Chiloscyllium punctatum</name>
    <name type="common">Brownbanded bambooshark</name>
    <name type="synonym">Hemiscyllium punctatum</name>
    <dbReference type="NCBI Taxonomy" id="137246"/>
    <lineage>
        <taxon>Eukaryota</taxon>
        <taxon>Metazoa</taxon>
        <taxon>Chordata</taxon>
        <taxon>Craniata</taxon>
        <taxon>Vertebrata</taxon>
        <taxon>Chondrichthyes</taxon>
        <taxon>Elasmobranchii</taxon>
        <taxon>Galeomorphii</taxon>
        <taxon>Galeoidea</taxon>
        <taxon>Orectolobiformes</taxon>
        <taxon>Hemiscylliidae</taxon>
        <taxon>Chiloscyllium</taxon>
    </lineage>
</organism>
<comment type="caution">
    <text evidence="1">The sequence shown here is derived from an EMBL/GenBank/DDBJ whole genome shotgun (WGS) entry which is preliminary data.</text>
</comment>
<protein>
    <recommendedName>
        <fullName evidence="3">PKD domain-containing protein</fullName>
    </recommendedName>
</protein>
<sequence length="337" mass="37312">MFWQPAIGSSWYRGCYNFTVLDIWEPIFQASNLIGPAICAKCCFQKSFDLTVLLSATDCFCANETKTFWSLSDTKSSLSNDISLNTSLSKSGNHTARDNLSLSTGCISRCFGFVCLLYGDGESKAAVYQTVGPYIRNLSLTLIADQVQTRKPFMLEVCGYLASPLEKAIGTGTLNAADLSYVLLKIHWDSAGHSILNATVTFNGFFSSSPIWIYTEPGNYLITVHAENPISREKKNISVVVLDPVPIALELKLVQMTEQIPSCIPFDVDEASPLEKVFLGIDYNFEAFVAMGIELKFLWHFSDDNSTYASHSLQNCTEYQQLGCLLDTVVSHPQSKN</sequence>
<accession>A0A401RWR5</accession>
<dbReference type="Proteomes" id="UP000287033">
    <property type="component" value="Unassembled WGS sequence"/>
</dbReference>